<dbReference type="NCBIfam" id="TIGR01918">
    <property type="entry name" value="various_sel_PB"/>
    <property type="match status" value="1"/>
</dbReference>
<keyword evidence="1" id="KW-0560">Oxidoreductase</keyword>
<evidence type="ECO:0000256" key="1">
    <source>
        <dbReference type="ARBA" id="ARBA00023002"/>
    </source>
</evidence>
<reference evidence="2" key="1">
    <citation type="submission" date="2012-01" db="EMBL/GenBank/DDBJ databases">
        <title>The Genome Sequence of Treponema denticola H1-T.</title>
        <authorList>
            <consortium name="The Broad Institute Genome Sequencing Platform"/>
            <person name="Earl A."/>
            <person name="Ward D."/>
            <person name="Feldgarden M."/>
            <person name="Gevers D."/>
            <person name="Blanton J.M."/>
            <person name="Fenno C.J."/>
            <person name="Baranova O.V."/>
            <person name="Mathney J."/>
            <person name="Dewhirst F.E."/>
            <person name="Izard J."/>
            <person name="Young S.K."/>
            <person name="Zeng Q."/>
            <person name="Gargeya S."/>
            <person name="Fitzgerald M."/>
            <person name="Haas B."/>
            <person name="Abouelleil A."/>
            <person name="Alvarado L."/>
            <person name="Arachchi H.M."/>
            <person name="Berlin A."/>
            <person name="Chapman S.B."/>
            <person name="Gearin G."/>
            <person name="Goldberg J."/>
            <person name="Griggs A."/>
            <person name="Gujja S."/>
            <person name="Hansen M."/>
            <person name="Heiman D."/>
            <person name="Howarth C."/>
            <person name="Larimer J."/>
            <person name="Lui A."/>
            <person name="MacDonald P.J.P."/>
            <person name="McCowen C."/>
            <person name="Montmayeur A."/>
            <person name="Murphy C."/>
            <person name="Neiman D."/>
            <person name="Pearson M."/>
            <person name="Priest M."/>
            <person name="Roberts A."/>
            <person name="Saif S."/>
            <person name="Shea T."/>
            <person name="Sisk P."/>
            <person name="Stolte C."/>
            <person name="Sykes S."/>
            <person name="Wortman J."/>
            <person name="Nusbaum C."/>
            <person name="Birren B."/>
        </authorList>
    </citation>
    <scope>NUCLEOTIDE SEQUENCE [LARGE SCALE GENOMIC DNA]</scope>
    <source>
        <strain evidence="2">H1-T</strain>
    </source>
</reference>
<dbReference type="HOGENOM" id="CLU_053106_0_0_12"/>
<proteinExistence type="predicted"/>
<sequence>MIYKAIHYINQFYAGIGGESSADSGFVVLRDKKGPAIGLEGLWHGKMIVTKVICCGDNYINLDRNFEEVCRQLKKIVEEEKPDVLIAGPAFNAGRYGMACAKICDYVRSNLNLPSVTAMWHENPAVKIYVRNNYIISSTETAAGMHKTLQDLAELALKLAKKEKIGPARIEGYLPTGHRYNEYHKKTGAERVVDMLLDKLNGRPYQTEVPLRGFERVPPAPPIHKMNKTTIALFTTGGLVPIGNPDKLKQAFAEDFKVYDISNRDTLPQGVYESIHGGYDTTAASAEPNRLIPLDALRQCEAEGIIGGIYPYFGTTCGVGTNVAVSESMGKAWARKIKEEGVGAVILTST</sequence>
<name>M2C5W6_TREDN</name>
<organism evidence="2">
    <name type="scientific">Treponema denticola H1-T</name>
    <dbReference type="NCBI Taxonomy" id="999431"/>
    <lineage>
        <taxon>Bacteria</taxon>
        <taxon>Pseudomonadati</taxon>
        <taxon>Spirochaetota</taxon>
        <taxon>Spirochaetia</taxon>
        <taxon>Spirochaetales</taxon>
        <taxon>Treponemataceae</taxon>
        <taxon>Treponema</taxon>
    </lineage>
</organism>
<dbReference type="EMBL" id="AGDW01000011">
    <property type="protein sequence ID" value="EMB32687.1"/>
    <property type="molecule type" value="Genomic_DNA"/>
</dbReference>
<evidence type="ECO:0000313" key="2">
    <source>
        <dbReference type="EMBL" id="EMB32687.1"/>
    </source>
</evidence>
<protein>
    <submittedName>
        <fullName evidence="2">Glycine/betaine/sarcosine/D-proline reductase family selenoprotein B</fullName>
    </submittedName>
</protein>
<dbReference type="Pfam" id="PF07355">
    <property type="entry name" value="GRDB"/>
    <property type="match status" value="1"/>
</dbReference>
<dbReference type="Proteomes" id="UP000011708">
    <property type="component" value="Chromosome"/>
</dbReference>
<dbReference type="InterPro" id="IPR010187">
    <property type="entry name" value="Various_sel_PB"/>
</dbReference>
<dbReference type="GO" id="GO:0050485">
    <property type="term" value="F:oxidoreductase activity, acting on X-H and Y-H to form an X-Y bond, with a disulfide as acceptor"/>
    <property type="evidence" value="ECO:0007669"/>
    <property type="project" value="InterPro"/>
</dbReference>
<comment type="caution">
    <text evidence="2">The sequence shown here is derived from an EMBL/GenBank/DDBJ whole genome shotgun (WGS) entry which is preliminary data.</text>
</comment>
<gene>
    <name evidence="2" type="ORF">HMPREF9725_00716</name>
</gene>
<dbReference type="AlphaFoldDB" id="M2C5W6"/>
<accession>M2C5W6</accession>